<organism evidence="5 6">
    <name type="scientific">Spermophilus dauricus</name>
    <name type="common">Daurian ground squirrel</name>
    <dbReference type="NCBI Taxonomy" id="99837"/>
    <lineage>
        <taxon>Eukaryota</taxon>
        <taxon>Metazoa</taxon>
        <taxon>Chordata</taxon>
        <taxon>Craniata</taxon>
        <taxon>Vertebrata</taxon>
        <taxon>Euteleostomi</taxon>
        <taxon>Mammalia</taxon>
        <taxon>Eutheria</taxon>
        <taxon>Euarchontoglires</taxon>
        <taxon>Glires</taxon>
        <taxon>Rodentia</taxon>
        <taxon>Sciuromorpha</taxon>
        <taxon>Sciuridae</taxon>
        <taxon>Xerinae</taxon>
        <taxon>Marmotini</taxon>
        <taxon>Spermophilus</taxon>
    </lineage>
</organism>
<dbReference type="GO" id="GO:0004869">
    <property type="term" value="F:cysteine-type endopeptidase inhibitor activity"/>
    <property type="evidence" value="ECO:0007669"/>
    <property type="project" value="UniProtKB-KW"/>
</dbReference>
<reference evidence="5" key="2">
    <citation type="submission" date="2025-09" db="UniProtKB">
        <authorList>
            <consortium name="Ensembl"/>
        </authorList>
    </citation>
    <scope>IDENTIFICATION</scope>
</reference>
<dbReference type="AlphaFoldDB" id="A0A8C9USG4"/>
<sequence length="62" mass="7005">GRGPGLAEERPRQPGWAGPPVDVGDEKCVHLRVFRSLPHETKPLTLHAYQTNKAKHDELTYF</sequence>
<dbReference type="GO" id="GO:0005829">
    <property type="term" value="C:cytosol"/>
    <property type="evidence" value="ECO:0007669"/>
    <property type="project" value="TreeGrafter"/>
</dbReference>
<evidence type="ECO:0000256" key="4">
    <source>
        <dbReference type="SAM" id="MobiDB-lite"/>
    </source>
</evidence>
<dbReference type="Proteomes" id="UP000694422">
    <property type="component" value="Unplaced"/>
</dbReference>
<evidence type="ECO:0000313" key="6">
    <source>
        <dbReference type="Proteomes" id="UP000694422"/>
    </source>
</evidence>
<evidence type="ECO:0000256" key="2">
    <source>
        <dbReference type="ARBA" id="ARBA00022690"/>
    </source>
</evidence>
<name>A0A8C9USG4_SPEDA</name>
<feature type="region of interest" description="Disordered" evidence="4">
    <location>
        <begin position="1"/>
        <end position="22"/>
    </location>
</feature>
<keyword evidence="2" id="KW-0646">Protease inhibitor</keyword>
<dbReference type="PANTHER" id="PTHR11414:SF22">
    <property type="entry name" value="CYSTATIN-B"/>
    <property type="match status" value="1"/>
</dbReference>
<proteinExistence type="inferred from homology"/>
<comment type="similarity">
    <text evidence="1">Belongs to the cystatin family.</text>
</comment>
<dbReference type="PANTHER" id="PTHR11414">
    <property type="entry name" value="CYSTATIN FAMILY MEMBER"/>
    <property type="match status" value="1"/>
</dbReference>
<keyword evidence="6" id="KW-1185">Reference proteome</keyword>
<dbReference type="Ensembl" id="ENSSDAT00000019915.1">
    <property type="protein sequence ID" value="ENSSDAP00000017474.1"/>
    <property type="gene ID" value="ENSSDAG00000015879.1"/>
</dbReference>
<evidence type="ECO:0000256" key="1">
    <source>
        <dbReference type="ARBA" id="ARBA00009403"/>
    </source>
</evidence>
<keyword evidence="3" id="KW-0789">Thiol protease inhibitor</keyword>
<protein>
    <submittedName>
        <fullName evidence="5">Uncharacterized protein</fullName>
    </submittedName>
</protein>
<dbReference type="SUPFAM" id="SSF54403">
    <property type="entry name" value="Cystatin/monellin"/>
    <property type="match status" value="1"/>
</dbReference>
<dbReference type="InterPro" id="IPR001713">
    <property type="entry name" value="Prot_inh_stefin"/>
</dbReference>
<dbReference type="Gene3D" id="3.10.450.10">
    <property type="match status" value="1"/>
</dbReference>
<reference evidence="5" key="1">
    <citation type="submission" date="2025-08" db="UniProtKB">
        <authorList>
            <consortium name="Ensembl"/>
        </authorList>
    </citation>
    <scope>IDENTIFICATION</scope>
</reference>
<evidence type="ECO:0000313" key="5">
    <source>
        <dbReference type="Ensembl" id="ENSSDAP00000017474.1"/>
    </source>
</evidence>
<dbReference type="InterPro" id="IPR046350">
    <property type="entry name" value="Cystatin_sf"/>
</dbReference>
<evidence type="ECO:0000256" key="3">
    <source>
        <dbReference type="ARBA" id="ARBA00022704"/>
    </source>
</evidence>
<accession>A0A8C9USG4</accession>